<sequence length="110" mass="11109">MRESQFAETALAAATDGSRRGGEPVAAHAHGTADIMMSVAARGGSCLGAFCGHGGSNNSVNAPRSHPHDGHLGRAHTEPRPSAAPGSSAQRSRSSLPLMFPSPSAGRPCP</sequence>
<keyword evidence="3" id="KW-1185">Reference proteome</keyword>
<evidence type="ECO:0000313" key="2">
    <source>
        <dbReference type="EMBL" id="QTD96653.1"/>
    </source>
</evidence>
<accession>A0ABX7TLG1</accession>
<reference evidence="2 3" key="1">
    <citation type="submission" date="2021-03" db="EMBL/GenBank/DDBJ databases">
        <title>Complete genome sequence of Streptomyces cyanogenus S136, producer of anticancer angucycline landomycin A.</title>
        <authorList>
            <person name="Hrab P."/>
            <person name="Ruckert C."/>
            <person name="Busche T."/>
            <person name="Ostash I."/>
            <person name="Kalinowski J."/>
            <person name="Fedorenko V."/>
            <person name="Yushchuk O."/>
            <person name="Ostash B."/>
        </authorList>
    </citation>
    <scope>NUCLEOTIDE SEQUENCE [LARGE SCALE GENOMIC DNA]</scope>
    <source>
        <strain evidence="2 3">S136</strain>
    </source>
</reference>
<feature type="region of interest" description="Disordered" evidence="1">
    <location>
        <begin position="52"/>
        <end position="110"/>
    </location>
</feature>
<proteinExistence type="predicted"/>
<protein>
    <submittedName>
        <fullName evidence="2">Uncharacterized protein</fullName>
    </submittedName>
</protein>
<gene>
    <name evidence="2" type="ORF">S1361_04785</name>
</gene>
<feature type="region of interest" description="Disordered" evidence="1">
    <location>
        <begin position="1"/>
        <end position="26"/>
    </location>
</feature>
<dbReference type="EMBL" id="CP071839">
    <property type="protein sequence ID" value="QTD96653.1"/>
    <property type="molecule type" value="Genomic_DNA"/>
</dbReference>
<feature type="compositionally biased region" description="Basic and acidic residues" evidence="1">
    <location>
        <begin position="66"/>
        <end position="79"/>
    </location>
</feature>
<dbReference type="RefSeq" id="WP_208030595.1">
    <property type="nucleotide sequence ID" value="NZ_CP071839.1"/>
</dbReference>
<organism evidence="2 3">
    <name type="scientific">Streptomyces cyanogenus</name>
    <dbReference type="NCBI Taxonomy" id="80860"/>
    <lineage>
        <taxon>Bacteria</taxon>
        <taxon>Bacillati</taxon>
        <taxon>Actinomycetota</taxon>
        <taxon>Actinomycetes</taxon>
        <taxon>Kitasatosporales</taxon>
        <taxon>Streptomycetaceae</taxon>
        <taxon>Streptomyces</taxon>
    </lineage>
</organism>
<evidence type="ECO:0000313" key="3">
    <source>
        <dbReference type="Proteomes" id="UP000663908"/>
    </source>
</evidence>
<name>A0ABX7TLG1_STRCY</name>
<dbReference type="Proteomes" id="UP000663908">
    <property type="component" value="Chromosome"/>
</dbReference>
<evidence type="ECO:0000256" key="1">
    <source>
        <dbReference type="SAM" id="MobiDB-lite"/>
    </source>
</evidence>
<feature type="compositionally biased region" description="Polar residues" evidence="1">
    <location>
        <begin position="85"/>
        <end position="95"/>
    </location>
</feature>